<protein>
    <recommendedName>
        <fullName evidence="7">Peptidoglycan recognition protein family domain-containing protein</fullName>
    </recommendedName>
</protein>
<dbReference type="InterPro" id="IPR006619">
    <property type="entry name" value="PGRP_domain_met/bac"/>
</dbReference>
<gene>
    <name evidence="5" type="ORF">G5V58_25165</name>
</gene>
<feature type="domain" description="Peptidoglycan recognition protein family" evidence="4">
    <location>
        <begin position="213"/>
        <end position="361"/>
    </location>
</feature>
<feature type="region of interest" description="Disordered" evidence="2">
    <location>
        <begin position="571"/>
        <end position="597"/>
    </location>
</feature>
<dbReference type="Proteomes" id="UP000502996">
    <property type="component" value="Chromosome"/>
</dbReference>
<dbReference type="Gene3D" id="3.40.80.10">
    <property type="entry name" value="Peptidoglycan recognition protein-like"/>
    <property type="match status" value="1"/>
</dbReference>
<dbReference type="SMART" id="SM00701">
    <property type="entry name" value="PGRP"/>
    <property type="match status" value="1"/>
</dbReference>
<dbReference type="InterPro" id="IPR006311">
    <property type="entry name" value="TAT_signal"/>
</dbReference>
<dbReference type="InterPro" id="IPR002502">
    <property type="entry name" value="Amidase_domain"/>
</dbReference>
<evidence type="ECO:0000256" key="1">
    <source>
        <dbReference type="ARBA" id="ARBA00007553"/>
    </source>
</evidence>
<name>A0A6G6WJS9_9ACTN</name>
<dbReference type="CDD" id="cd06583">
    <property type="entry name" value="PGRP"/>
    <property type="match status" value="1"/>
</dbReference>
<evidence type="ECO:0000256" key="2">
    <source>
        <dbReference type="SAM" id="MobiDB-lite"/>
    </source>
</evidence>
<evidence type="ECO:0000313" key="5">
    <source>
        <dbReference type="EMBL" id="QIG45591.1"/>
    </source>
</evidence>
<dbReference type="RefSeq" id="WP_165238321.1">
    <property type="nucleotide sequence ID" value="NZ_CP049257.1"/>
</dbReference>
<dbReference type="Pfam" id="PF01510">
    <property type="entry name" value="Amidase_2"/>
    <property type="match status" value="1"/>
</dbReference>
<dbReference type="GO" id="GO:0009253">
    <property type="term" value="P:peptidoglycan catabolic process"/>
    <property type="evidence" value="ECO:0007669"/>
    <property type="project" value="InterPro"/>
</dbReference>
<accession>A0A6G6WJS9</accession>
<dbReference type="KEGG" id="nano:G5V58_25165"/>
<reference evidence="5 6" key="1">
    <citation type="submission" date="2020-02" db="EMBL/GenBank/DDBJ databases">
        <title>Full genome sequence of Nocardioides sp. R-3366.</title>
        <authorList>
            <person name="Im W.-T."/>
        </authorList>
    </citation>
    <scope>NUCLEOTIDE SEQUENCE [LARGE SCALE GENOMIC DNA]</scope>
    <source>
        <strain evidence="5 6">R-3366</strain>
    </source>
</reference>
<dbReference type="InterPro" id="IPR015510">
    <property type="entry name" value="PGRP"/>
</dbReference>
<dbReference type="PROSITE" id="PS51318">
    <property type="entry name" value="TAT"/>
    <property type="match status" value="1"/>
</dbReference>
<evidence type="ECO:0000259" key="3">
    <source>
        <dbReference type="SMART" id="SM00644"/>
    </source>
</evidence>
<dbReference type="Gene3D" id="2.60.40.2700">
    <property type="match status" value="1"/>
</dbReference>
<dbReference type="GO" id="GO:0008745">
    <property type="term" value="F:N-acetylmuramoyl-L-alanine amidase activity"/>
    <property type="evidence" value="ECO:0007669"/>
    <property type="project" value="InterPro"/>
</dbReference>
<dbReference type="SUPFAM" id="SSF55846">
    <property type="entry name" value="N-acetylmuramoyl-L-alanine amidase-like"/>
    <property type="match status" value="1"/>
</dbReference>
<dbReference type="PANTHER" id="PTHR11022:SF41">
    <property type="entry name" value="PEPTIDOGLYCAN-RECOGNITION PROTEIN LC-RELATED"/>
    <property type="match status" value="1"/>
</dbReference>
<organism evidence="5 6">
    <name type="scientific">Nocardioides anomalus</name>
    <dbReference type="NCBI Taxonomy" id="2712223"/>
    <lineage>
        <taxon>Bacteria</taxon>
        <taxon>Bacillati</taxon>
        <taxon>Actinomycetota</taxon>
        <taxon>Actinomycetes</taxon>
        <taxon>Propionibacteriales</taxon>
        <taxon>Nocardioidaceae</taxon>
        <taxon>Nocardioides</taxon>
    </lineage>
</organism>
<comment type="similarity">
    <text evidence="1">Belongs to the N-acetylmuramoyl-L-alanine amidase 2 family.</text>
</comment>
<dbReference type="PANTHER" id="PTHR11022">
    <property type="entry name" value="PEPTIDOGLYCAN RECOGNITION PROTEIN"/>
    <property type="match status" value="1"/>
</dbReference>
<evidence type="ECO:0008006" key="7">
    <source>
        <dbReference type="Google" id="ProtNLM"/>
    </source>
</evidence>
<dbReference type="SMART" id="SM00644">
    <property type="entry name" value="Ami_2"/>
    <property type="match status" value="1"/>
</dbReference>
<sequence>MTTDDDSGAQGPRRRHVLRAATATVLGAGVVTGTGAGVLRALNSSDGSAGGRLLLQADATSGVGILERGLKGLGLKAQSASSWQTPVLDTSLVSMTGFTWRAGTRTPPRILVRYRTGGRWSLWLPAPLLHDEPDRTSGEGNGKTGTGLVLCPALDQPADGIQVQVNGALPPELSVTLIHADRLAGDARVAAEASRSSARVVAAKADTTPVSAPTIYSRAQWGANESWRDGAPRYNDTILQAHIHHSASGNGYAQADVPALIRSFYKYHTKSLGWSDIAYNFLVDAYGTIWEGRYGGVDQAVRGAHTLGFNASSTGFCVIGNLDQVAPTQATLNSLAALAAWKLSMYARDPQGWTQVVSEGSDKFPSGRTVTLPVIDGHRDTNDTACPGGNLYAQLPALRTAAAGGIAAATLKLKQPYVISGKATLGHTLTVADGKFKPNTAAVTYQWLRNGTPIAGAVASSYVVAPEDVGQTVGVVVTGSLPGVAPVAQSVAADRAARSIPTLAIRTQRKPGGKVIVHVDVTAPGIAVPDGQVQILLGKAQRTVAVKKGKAIARFVGVDPGRWKVRVKYSQGTNSRPGKGSDWVRVPGRGPRARTSA</sequence>
<dbReference type="EMBL" id="CP049257">
    <property type="protein sequence ID" value="QIG45591.1"/>
    <property type="molecule type" value="Genomic_DNA"/>
</dbReference>
<evidence type="ECO:0000313" key="6">
    <source>
        <dbReference type="Proteomes" id="UP000502996"/>
    </source>
</evidence>
<dbReference type="AlphaFoldDB" id="A0A6G6WJS9"/>
<dbReference type="GO" id="GO:0008270">
    <property type="term" value="F:zinc ion binding"/>
    <property type="evidence" value="ECO:0007669"/>
    <property type="project" value="InterPro"/>
</dbReference>
<keyword evidence="6" id="KW-1185">Reference proteome</keyword>
<feature type="domain" description="N-acetylmuramoyl-L-alanine amidase" evidence="3">
    <location>
        <begin position="226"/>
        <end position="388"/>
    </location>
</feature>
<dbReference type="InterPro" id="IPR036505">
    <property type="entry name" value="Amidase/PGRP_sf"/>
</dbReference>
<proteinExistence type="inferred from homology"/>
<evidence type="ECO:0000259" key="4">
    <source>
        <dbReference type="SMART" id="SM00701"/>
    </source>
</evidence>